<evidence type="ECO:0000256" key="1">
    <source>
        <dbReference type="SAM" id="MobiDB-lite"/>
    </source>
</evidence>
<dbReference type="GO" id="GO:0003713">
    <property type="term" value="F:transcription coactivator activity"/>
    <property type="evidence" value="ECO:0007669"/>
    <property type="project" value="InterPro"/>
</dbReference>
<gene>
    <name evidence="2" type="ORF">TSPGSL018_19721</name>
</gene>
<evidence type="ECO:0000313" key="2">
    <source>
        <dbReference type="EMBL" id="JAC63802.1"/>
    </source>
</evidence>
<name>A0A061QT11_9CHLO</name>
<feature type="region of interest" description="Disordered" evidence="1">
    <location>
        <begin position="177"/>
        <end position="217"/>
    </location>
</feature>
<dbReference type="PANTHER" id="PTHR31606">
    <property type="entry name" value="WW DOMAIN BINDING PROTEIN 2, ISOFORM E"/>
    <property type="match status" value="1"/>
</dbReference>
<organism evidence="2">
    <name type="scientific">Tetraselmis sp. GSL018</name>
    <dbReference type="NCBI Taxonomy" id="582737"/>
    <lineage>
        <taxon>Eukaryota</taxon>
        <taxon>Viridiplantae</taxon>
        <taxon>Chlorophyta</taxon>
        <taxon>core chlorophytes</taxon>
        <taxon>Chlorodendrophyceae</taxon>
        <taxon>Chlorodendrales</taxon>
        <taxon>Chlorodendraceae</taxon>
        <taxon>Tetraselmis</taxon>
    </lineage>
</organism>
<dbReference type="GO" id="GO:0031490">
    <property type="term" value="F:chromatin DNA binding"/>
    <property type="evidence" value="ECO:0007669"/>
    <property type="project" value="TreeGrafter"/>
</dbReference>
<dbReference type="GO" id="GO:0005634">
    <property type="term" value="C:nucleus"/>
    <property type="evidence" value="ECO:0007669"/>
    <property type="project" value="TreeGrafter"/>
</dbReference>
<accession>A0A061QT11</accession>
<dbReference type="EMBL" id="GBEZ01023065">
    <property type="protein sequence ID" value="JAC63802.1"/>
    <property type="molecule type" value="Transcribed_RNA"/>
</dbReference>
<dbReference type="CDD" id="cd13214">
    <property type="entry name" value="PH-GRAM_WBP2"/>
    <property type="match status" value="1"/>
</dbReference>
<dbReference type="SUPFAM" id="SSF50729">
    <property type="entry name" value="PH domain-like"/>
    <property type="match status" value="1"/>
</dbReference>
<sequence length="217" mass="24138">MSVNPALVAGYGGELYPAPYPGEYIACRREGIDIQLDGVQTRSGKWKAKGILYLSNFRLVFVAQKEDDSGLRAFDFPLAYIRKEDFKQPIFGCNHLYGHVWPVGEGLGPGGSSPPHQYRLYFKEGGAGTLLPIYFNLLFRARPNQDDSLASKAQQPPPPASFAEVDKMVHTAFVDPSDPTKVFLSQPVEEEKRLKDPPVYAPNYGKDGAYEPMNLRP</sequence>
<dbReference type="PANTHER" id="PTHR31606:SF1">
    <property type="entry name" value="WW DOMAIN BINDING PROTEIN 2, ISOFORM E"/>
    <property type="match status" value="1"/>
</dbReference>
<protein>
    <submittedName>
        <fullName evidence="2">Arabinogalactan protein 5</fullName>
    </submittedName>
</protein>
<reference evidence="2" key="1">
    <citation type="submission" date="2014-05" db="EMBL/GenBank/DDBJ databases">
        <title>The transcriptome of the halophilic microalga Tetraselmis sp. GSL018 isolated from the Great Salt Lake, Utah.</title>
        <authorList>
            <person name="Jinkerson R.E."/>
            <person name="D'Adamo S."/>
            <person name="Posewitz M.C."/>
        </authorList>
    </citation>
    <scope>NUCLEOTIDE SEQUENCE</scope>
    <source>
        <strain evidence="2">GSL018</strain>
    </source>
</reference>
<proteinExistence type="predicted"/>
<dbReference type="AlphaFoldDB" id="A0A061QT11"/>
<dbReference type="InterPro" id="IPR044852">
    <property type="entry name" value="WBP2-like"/>
</dbReference>